<keyword evidence="8" id="KW-1185">Reference proteome</keyword>
<feature type="transmembrane region" description="Helical" evidence="5">
    <location>
        <begin position="304"/>
        <end position="321"/>
    </location>
</feature>
<dbReference type="Pfam" id="PF07690">
    <property type="entry name" value="MFS_1"/>
    <property type="match status" value="1"/>
</dbReference>
<accession>A0ABP2PGQ3</accession>
<keyword evidence="3 5" id="KW-1133">Transmembrane helix</keyword>
<evidence type="ECO:0000256" key="4">
    <source>
        <dbReference type="ARBA" id="ARBA00023136"/>
    </source>
</evidence>
<keyword evidence="4 5" id="KW-0472">Membrane</keyword>
<comment type="subcellular location">
    <subcellularLocation>
        <location evidence="1">Membrane</location>
        <topology evidence="1">Multi-pass membrane protein</topology>
    </subcellularLocation>
</comment>
<feature type="transmembrane region" description="Helical" evidence="5">
    <location>
        <begin position="359"/>
        <end position="386"/>
    </location>
</feature>
<evidence type="ECO:0000313" key="8">
    <source>
        <dbReference type="Proteomes" id="UP000004980"/>
    </source>
</evidence>
<dbReference type="InterPro" id="IPR005829">
    <property type="entry name" value="Sugar_transporter_CS"/>
</dbReference>
<dbReference type="PROSITE" id="PS00216">
    <property type="entry name" value="SUGAR_TRANSPORT_1"/>
    <property type="match status" value="1"/>
</dbReference>
<organism evidence="7 8">
    <name type="scientific">Paraburkholderia hospita</name>
    <dbReference type="NCBI Taxonomy" id="169430"/>
    <lineage>
        <taxon>Bacteria</taxon>
        <taxon>Pseudomonadati</taxon>
        <taxon>Pseudomonadota</taxon>
        <taxon>Betaproteobacteria</taxon>
        <taxon>Burkholderiales</taxon>
        <taxon>Burkholderiaceae</taxon>
        <taxon>Paraburkholderia</taxon>
    </lineage>
</organism>
<dbReference type="PANTHER" id="PTHR23508:SF10">
    <property type="entry name" value="CARBOXYLIC ACID TRANSPORTER PROTEIN HOMOLOG"/>
    <property type="match status" value="1"/>
</dbReference>
<reference evidence="7 8" key="1">
    <citation type="journal article" date="2012" name="J. Bacteriol.">
        <title>Draft Genome Sequence of the Soil Bacterium Burkholderia terrae Strain BS001, Which Interacts with Fungal Surface Structures.</title>
        <authorList>
            <person name="Nazir R."/>
            <person name="Hansen M.A."/>
            <person name="Sorensen S."/>
            <person name="van Elsas J.D."/>
        </authorList>
    </citation>
    <scope>NUCLEOTIDE SEQUENCE [LARGE SCALE GENOMIC DNA]</scope>
    <source>
        <strain evidence="7 8">BS001</strain>
    </source>
</reference>
<dbReference type="InterPro" id="IPR036259">
    <property type="entry name" value="MFS_trans_sf"/>
</dbReference>
<dbReference type="Gene3D" id="1.20.1250.20">
    <property type="entry name" value="MFS general substrate transporter like domains"/>
    <property type="match status" value="1"/>
</dbReference>
<evidence type="ECO:0000256" key="2">
    <source>
        <dbReference type="ARBA" id="ARBA00022692"/>
    </source>
</evidence>
<name>A0ABP2PGQ3_9BURK</name>
<dbReference type="InterPro" id="IPR020846">
    <property type="entry name" value="MFS_dom"/>
</dbReference>
<evidence type="ECO:0000313" key="7">
    <source>
        <dbReference type="EMBL" id="EIM96559.1"/>
    </source>
</evidence>
<gene>
    <name evidence="7" type="ORF">WQE_33566</name>
</gene>
<evidence type="ECO:0000259" key="6">
    <source>
        <dbReference type="PROSITE" id="PS50850"/>
    </source>
</evidence>
<dbReference type="RefSeq" id="WP_007588899.1">
    <property type="nucleotide sequence ID" value="NZ_AKAU01000192.1"/>
</dbReference>
<feature type="transmembrane region" description="Helical" evidence="5">
    <location>
        <begin position="24"/>
        <end position="50"/>
    </location>
</feature>
<comment type="caution">
    <text evidence="7">The sequence shown here is derived from an EMBL/GenBank/DDBJ whole genome shotgun (WGS) entry which is preliminary data.</text>
</comment>
<dbReference type="EMBL" id="AKAU01000192">
    <property type="protein sequence ID" value="EIM96559.1"/>
    <property type="molecule type" value="Genomic_DNA"/>
</dbReference>
<feature type="transmembrane region" description="Helical" evidence="5">
    <location>
        <begin position="239"/>
        <end position="264"/>
    </location>
</feature>
<feature type="transmembrane region" description="Helical" evidence="5">
    <location>
        <begin position="276"/>
        <end position="297"/>
    </location>
</feature>
<feature type="transmembrane region" description="Helical" evidence="5">
    <location>
        <begin position="62"/>
        <end position="86"/>
    </location>
</feature>
<dbReference type="PROSITE" id="PS50850">
    <property type="entry name" value="MFS"/>
    <property type="match status" value="1"/>
</dbReference>
<dbReference type="Proteomes" id="UP000004980">
    <property type="component" value="Unassembled WGS sequence"/>
</dbReference>
<feature type="transmembrane region" description="Helical" evidence="5">
    <location>
        <begin position="98"/>
        <end position="116"/>
    </location>
</feature>
<feature type="transmembrane region" description="Helical" evidence="5">
    <location>
        <begin position="392"/>
        <end position="411"/>
    </location>
</feature>
<sequence>MNVAEQANPTVVSAPSTAREKITVGAVVVLMVAGLGWLFDAIIINIFSLLLPQIVAEFHGTLLMGGFITSMFLVGYTLGTLGGGILADYLGRKRTLSFSIIIYSSAMAISAFAPTIGTFKFLRFLTGVGGGMELPTSAVYVAEVWPRHLRSRAMGLMHSFYPAGYLLAAGLAATVGTHFGWRSAFFACLVPGLLIFAARMRLEESPRFQQITEALRQRTVTRRKVTVLELFSSTFRKDLLVHGLIWIGAAWGYWAFAIFAPYYLLKVMHYTVQQTYVYMAIYNVVGIVASWMFGVLSDRVGRRPVGIASALLAIGSLLALANSNAPLLILLFGSLEFAGIYGAWVLGETYTSESFPTKIRGTAFSISLTIGRFASILAPIVVGFFASRTSLVFAYEVSVFPWILPIVGYLLGRETRGCDLSDA</sequence>
<proteinExistence type="predicted"/>
<dbReference type="PANTHER" id="PTHR23508">
    <property type="entry name" value="CARBOXYLIC ACID TRANSPORTER PROTEIN HOMOLOG"/>
    <property type="match status" value="1"/>
</dbReference>
<feature type="transmembrane region" description="Helical" evidence="5">
    <location>
        <begin position="179"/>
        <end position="198"/>
    </location>
</feature>
<evidence type="ECO:0000256" key="5">
    <source>
        <dbReference type="SAM" id="Phobius"/>
    </source>
</evidence>
<protein>
    <submittedName>
        <fullName evidence="7">Major facilitator transporter</fullName>
    </submittedName>
</protein>
<feature type="domain" description="Major facilitator superfamily (MFS) profile" evidence="6">
    <location>
        <begin position="29"/>
        <end position="416"/>
    </location>
</feature>
<feature type="transmembrane region" description="Helical" evidence="5">
    <location>
        <begin position="327"/>
        <end position="347"/>
    </location>
</feature>
<evidence type="ECO:0000256" key="1">
    <source>
        <dbReference type="ARBA" id="ARBA00004141"/>
    </source>
</evidence>
<dbReference type="SUPFAM" id="SSF103473">
    <property type="entry name" value="MFS general substrate transporter"/>
    <property type="match status" value="1"/>
</dbReference>
<keyword evidence="2 5" id="KW-0812">Transmembrane</keyword>
<dbReference type="PROSITE" id="PS00217">
    <property type="entry name" value="SUGAR_TRANSPORT_2"/>
    <property type="match status" value="1"/>
</dbReference>
<dbReference type="InterPro" id="IPR011701">
    <property type="entry name" value="MFS"/>
</dbReference>
<evidence type="ECO:0000256" key="3">
    <source>
        <dbReference type="ARBA" id="ARBA00022989"/>
    </source>
</evidence>
<feature type="transmembrane region" description="Helical" evidence="5">
    <location>
        <begin position="122"/>
        <end position="142"/>
    </location>
</feature>
<feature type="transmembrane region" description="Helical" evidence="5">
    <location>
        <begin position="154"/>
        <end position="173"/>
    </location>
</feature>